<name>A0A1M5NMA8_9RHOB</name>
<dbReference type="STRING" id="1508389.SAMN05444003_1497"/>
<organism evidence="1 2">
    <name type="scientific">Cognatiyoonia sediminum</name>
    <dbReference type="NCBI Taxonomy" id="1508389"/>
    <lineage>
        <taxon>Bacteria</taxon>
        <taxon>Pseudomonadati</taxon>
        <taxon>Pseudomonadota</taxon>
        <taxon>Alphaproteobacteria</taxon>
        <taxon>Rhodobacterales</taxon>
        <taxon>Paracoccaceae</taxon>
        <taxon>Cognatiyoonia</taxon>
    </lineage>
</organism>
<evidence type="ECO:0000313" key="2">
    <source>
        <dbReference type="Proteomes" id="UP000184074"/>
    </source>
</evidence>
<gene>
    <name evidence="1" type="ORF">SAMN05444003_1497</name>
</gene>
<dbReference type="EMBL" id="FQXB01000001">
    <property type="protein sequence ID" value="SHG90670.1"/>
    <property type="molecule type" value="Genomic_DNA"/>
</dbReference>
<accession>A0A1M5NMA8</accession>
<reference evidence="1 2" key="1">
    <citation type="submission" date="2016-11" db="EMBL/GenBank/DDBJ databases">
        <authorList>
            <person name="Jaros S."/>
            <person name="Januszkiewicz K."/>
            <person name="Wedrychowicz H."/>
        </authorList>
    </citation>
    <scope>NUCLEOTIDE SEQUENCE [LARGE SCALE GENOMIC DNA]</scope>
    <source>
        <strain evidence="1 2">DSM 28715</strain>
    </source>
</reference>
<keyword evidence="2" id="KW-1185">Reference proteome</keyword>
<sequence length="70" mass="7515">MTELPRLKPLPIPEIHPIPEYAATGALAETFACIKQGLGMPWMGVIAMCLAAFTPDQSVSQQIGSMLCEV</sequence>
<evidence type="ECO:0000313" key="1">
    <source>
        <dbReference type="EMBL" id="SHG90670.1"/>
    </source>
</evidence>
<protein>
    <submittedName>
        <fullName evidence="1">Uncharacterized protein</fullName>
    </submittedName>
</protein>
<proteinExistence type="predicted"/>
<dbReference type="Proteomes" id="UP000184074">
    <property type="component" value="Unassembled WGS sequence"/>
</dbReference>
<dbReference type="AlphaFoldDB" id="A0A1M5NMA8"/>